<proteinExistence type="inferred from homology"/>
<name>A0AAV5UBA1_9BILA</name>
<dbReference type="Pfam" id="PF04573">
    <property type="entry name" value="SPC22"/>
    <property type="match status" value="1"/>
</dbReference>
<dbReference type="GO" id="GO:0006465">
    <property type="term" value="P:signal peptide processing"/>
    <property type="evidence" value="ECO:0007669"/>
    <property type="project" value="UniProtKB-UniRule"/>
</dbReference>
<evidence type="ECO:0000256" key="6">
    <source>
        <dbReference type="ARBA" id="ARBA00022989"/>
    </source>
</evidence>
<dbReference type="Proteomes" id="UP001432027">
    <property type="component" value="Unassembled WGS sequence"/>
</dbReference>
<dbReference type="GO" id="GO:0045047">
    <property type="term" value="P:protein targeting to ER"/>
    <property type="evidence" value="ECO:0007669"/>
    <property type="project" value="TreeGrafter"/>
</dbReference>
<dbReference type="PIRSF" id="PIRSF016089">
    <property type="entry name" value="SPC22"/>
    <property type="match status" value="1"/>
</dbReference>
<evidence type="ECO:0000256" key="1">
    <source>
        <dbReference type="ARBA" id="ARBA00004648"/>
    </source>
</evidence>
<evidence type="ECO:0000256" key="2">
    <source>
        <dbReference type="ARBA" id="ARBA00009289"/>
    </source>
</evidence>
<dbReference type="AlphaFoldDB" id="A0AAV5UBA1"/>
<keyword evidence="13" id="KW-1185">Reference proteome</keyword>
<gene>
    <name evidence="12" type="ORF">PENTCL1PPCAC_26334</name>
</gene>
<comment type="subcellular location">
    <subcellularLocation>
        <location evidence="1">Endoplasmic reticulum membrane</location>
        <topology evidence="1">Single-pass type II membrane protein</topology>
    </subcellularLocation>
</comment>
<dbReference type="EMBL" id="BTSX01000006">
    <property type="protein sequence ID" value="GMT04160.1"/>
    <property type="molecule type" value="Genomic_DNA"/>
</dbReference>
<comment type="caution">
    <text evidence="12">The sequence shown here is derived from an EMBL/GenBank/DDBJ whole genome shotgun (WGS) entry which is preliminary data.</text>
</comment>
<accession>A0AAV5UBA1</accession>
<keyword evidence="6 11" id="KW-1133">Transmembrane helix</keyword>
<evidence type="ECO:0000256" key="10">
    <source>
        <dbReference type="PIRNR" id="PIRNR016089"/>
    </source>
</evidence>
<dbReference type="GO" id="GO:0005787">
    <property type="term" value="C:signal peptidase complex"/>
    <property type="evidence" value="ECO:0007669"/>
    <property type="project" value="UniProtKB-UniRule"/>
</dbReference>
<evidence type="ECO:0000256" key="9">
    <source>
        <dbReference type="ARBA" id="ARBA00046080"/>
    </source>
</evidence>
<keyword evidence="5" id="KW-0735">Signal-anchor</keyword>
<dbReference type="PANTHER" id="PTHR12804:SF0">
    <property type="entry name" value="SIGNAL PEPTIDASE COMPLEX SUBUNIT 3"/>
    <property type="match status" value="1"/>
</dbReference>
<evidence type="ECO:0000313" key="13">
    <source>
        <dbReference type="Proteomes" id="UP001432027"/>
    </source>
</evidence>
<feature type="transmembrane region" description="Helical" evidence="11">
    <location>
        <begin position="15"/>
        <end position="38"/>
    </location>
</feature>
<evidence type="ECO:0000256" key="3">
    <source>
        <dbReference type="ARBA" id="ARBA00022692"/>
    </source>
</evidence>
<dbReference type="InterPro" id="IPR007653">
    <property type="entry name" value="SPC3"/>
</dbReference>
<evidence type="ECO:0000256" key="11">
    <source>
        <dbReference type="SAM" id="Phobius"/>
    </source>
</evidence>
<comment type="function">
    <text evidence="9">Essential component of the signal peptidase complex (SPC) which catalyzes the cleavage of N-terminal signal sequences from nascent proteins as they are translocated into the lumen of the endoplasmic reticulum. Essential for the SPC catalytic activity, possibly by stabilizing and positioning the active center of the complex close to the lumenal surface.</text>
</comment>
<evidence type="ECO:0000256" key="5">
    <source>
        <dbReference type="ARBA" id="ARBA00022968"/>
    </source>
</evidence>
<evidence type="ECO:0000313" key="12">
    <source>
        <dbReference type="EMBL" id="GMT04160.1"/>
    </source>
</evidence>
<protein>
    <recommendedName>
        <fullName evidence="8 10">Signal peptidase complex subunit 3</fullName>
    </recommendedName>
</protein>
<evidence type="ECO:0000256" key="8">
    <source>
        <dbReference type="ARBA" id="ARBA00029556"/>
    </source>
</evidence>
<sequence length="189" mass="21504">MPADSMHSLYARANAIFAFMLWVLSAVTFACFLSTLFLNYTTNIHLDVNNVKLRRVNDYASESGVADLAAFDFSLKADVSPLFNWNVKQLFVYLVAEYATEKNPVNQVVIWDRILHRNDRVVIDERIGTPKYHLMDDGTSLKDHKNVTFVLRYNVVPNAGYLRLAQAESQIHIEMPSEYTAGKPSRGRA</sequence>
<dbReference type="PANTHER" id="PTHR12804">
    <property type="entry name" value="MICROSOMAL SIGNAL PEPTIDASE 23 KD SUBUNIT SPC22/23"/>
    <property type="match status" value="1"/>
</dbReference>
<organism evidence="12 13">
    <name type="scientific">Pristionchus entomophagus</name>
    <dbReference type="NCBI Taxonomy" id="358040"/>
    <lineage>
        <taxon>Eukaryota</taxon>
        <taxon>Metazoa</taxon>
        <taxon>Ecdysozoa</taxon>
        <taxon>Nematoda</taxon>
        <taxon>Chromadorea</taxon>
        <taxon>Rhabditida</taxon>
        <taxon>Rhabditina</taxon>
        <taxon>Diplogasteromorpha</taxon>
        <taxon>Diplogasteroidea</taxon>
        <taxon>Neodiplogasteridae</taxon>
        <taxon>Pristionchus</taxon>
    </lineage>
</organism>
<evidence type="ECO:0000256" key="7">
    <source>
        <dbReference type="ARBA" id="ARBA00023136"/>
    </source>
</evidence>
<keyword evidence="7 10" id="KW-0472">Membrane</keyword>
<comment type="similarity">
    <text evidence="2 10">Belongs to the SPCS3 family.</text>
</comment>
<reference evidence="12" key="1">
    <citation type="submission" date="2023-10" db="EMBL/GenBank/DDBJ databases">
        <title>Genome assembly of Pristionchus species.</title>
        <authorList>
            <person name="Yoshida K."/>
            <person name="Sommer R.J."/>
        </authorList>
    </citation>
    <scope>NUCLEOTIDE SEQUENCE</scope>
    <source>
        <strain evidence="12">RS0144</strain>
    </source>
</reference>
<keyword evidence="3 11" id="KW-0812">Transmembrane</keyword>
<keyword evidence="4 10" id="KW-0256">Endoplasmic reticulum</keyword>
<evidence type="ECO:0000256" key="4">
    <source>
        <dbReference type="ARBA" id="ARBA00022824"/>
    </source>
</evidence>